<reference evidence="1 2" key="1">
    <citation type="submission" date="2015-01" db="EMBL/GenBank/DDBJ databases">
        <title>The Genome Sequence of Fonsecaea pedrosoi CBS 271.37.</title>
        <authorList>
            <consortium name="The Broad Institute Genomics Platform"/>
            <person name="Cuomo C."/>
            <person name="de Hoog S."/>
            <person name="Gorbushina A."/>
            <person name="Stielow B."/>
            <person name="Teixiera M."/>
            <person name="Abouelleil A."/>
            <person name="Chapman S.B."/>
            <person name="Priest M."/>
            <person name="Young S.K."/>
            <person name="Wortman J."/>
            <person name="Nusbaum C."/>
            <person name="Birren B."/>
        </authorList>
    </citation>
    <scope>NUCLEOTIDE SEQUENCE [LARGE SCALE GENOMIC DNA]</scope>
    <source>
        <strain evidence="1 2">CBS 271.37</strain>
    </source>
</reference>
<dbReference type="HOGENOM" id="CLU_2454776_0_0_1"/>
<keyword evidence="2" id="KW-1185">Reference proteome</keyword>
<evidence type="ECO:0000313" key="2">
    <source>
        <dbReference type="Proteomes" id="UP000053029"/>
    </source>
</evidence>
<gene>
    <name evidence="1" type="ORF">Z517_09260</name>
</gene>
<evidence type="ECO:0000313" key="1">
    <source>
        <dbReference type="EMBL" id="KIW76816.1"/>
    </source>
</evidence>
<dbReference type="Proteomes" id="UP000053029">
    <property type="component" value="Unassembled WGS sequence"/>
</dbReference>
<dbReference type="AlphaFoldDB" id="A0A0D2DGJ8"/>
<sequence length="89" mass="9848">MFPFFPEVAKLPLQAMRNQIIASSIRAKGNIDRLQMAFYGASRTGKSSLAEALIRCFQAPNVYVDCEQLEPTDIRGVSGAARPFVRRTG</sequence>
<dbReference type="VEuPathDB" id="FungiDB:Z517_09260"/>
<organism evidence="1 2">
    <name type="scientific">Fonsecaea pedrosoi CBS 271.37</name>
    <dbReference type="NCBI Taxonomy" id="1442368"/>
    <lineage>
        <taxon>Eukaryota</taxon>
        <taxon>Fungi</taxon>
        <taxon>Dikarya</taxon>
        <taxon>Ascomycota</taxon>
        <taxon>Pezizomycotina</taxon>
        <taxon>Eurotiomycetes</taxon>
        <taxon>Chaetothyriomycetidae</taxon>
        <taxon>Chaetothyriales</taxon>
        <taxon>Herpotrichiellaceae</taxon>
        <taxon>Fonsecaea</taxon>
    </lineage>
</organism>
<dbReference type="RefSeq" id="XP_013280624.1">
    <property type="nucleotide sequence ID" value="XM_013425170.1"/>
</dbReference>
<protein>
    <submittedName>
        <fullName evidence="1">Uncharacterized protein</fullName>
    </submittedName>
</protein>
<dbReference type="InterPro" id="IPR027417">
    <property type="entry name" value="P-loop_NTPase"/>
</dbReference>
<dbReference type="GeneID" id="25308750"/>
<accession>A0A0D2DGJ8</accession>
<name>A0A0D2DGJ8_9EURO</name>
<dbReference type="EMBL" id="KN846974">
    <property type="protein sequence ID" value="KIW76816.1"/>
    <property type="molecule type" value="Genomic_DNA"/>
</dbReference>
<proteinExistence type="predicted"/>
<dbReference type="SUPFAM" id="SSF52540">
    <property type="entry name" value="P-loop containing nucleoside triphosphate hydrolases"/>
    <property type="match status" value="1"/>
</dbReference>